<evidence type="ECO:0000256" key="1">
    <source>
        <dbReference type="ARBA" id="ARBA00022801"/>
    </source>
</evidence>
<dbReference type="EMBL" id="MLFT02000210">
    <property type="protein sequence ID" value="PHT28536.1"/>
    <property type="molecule type" value="Genomic_DNA"/>
</dbReference>
<dbReference type="InterPro" id="IPR036962">
    <property type="entry name" value="Glyco_hydro_3_N_sf"/>
</dbReference>
<dbReference type="GO" id="GO:0008422">
    <property type="term" value="F:beta-glucosidase activity"/>
    <property type="evidence" value="ECO:0007669"/>
    <property type="project" value="TreeGrafter"/>
</dbReference>
<evidence type="ECO:0000313" key="4">
    <source>
        <dbReference type="Proteomes" id="UP000224567"/>
    </source>
</evidence>
<dbReference type="PANTHER" id="PTHR30620">
    <property type="entry name" value="PERIPLASMIC BETA-GLUCOSIDASE-RELATED"/>
    <property type="match status" value="1"/>
</dbReference>
<dbReference type="InterPro" id="IPR017853">
    <property type="entry name" value="GH"/>
</dbReference>
<dbReference type="Gene3D" id="3.40.50.1700">
    <property type="entry name" value="Glycoside hydrolase family 3 C-terminal domain"/>
    <property type="match status" value="1"/>
</dbReference>
<name>A0A2G2V6C2_CAPBA</name>
<dbReference type="SUPFAM" id="SSF51445">
    <property type="entry name" value="(Trans)glycosidases"/>
    <property type="match status" value="1"/>
</dbReference>
<keyword evidence="1" id="KW-0378">Hydrolase</keyword>
<gene>
    <name evidence="3" type="ORF">CQW23_31858</name>
</gene>
<dbReference type="InterPro" id="IPR051915">
    <property type="entry name" value="Cellulose_Degrad_GH3"/>
</dbReference>
<reference evidence="4" key="2">
    <citation type="journal article" date="2017" name="J. Anim. Genet.">
        <title>Multiple reference genome sequences of hot pepper reveal the massive evolution of plant disease resistance genes by retroduplication.</title>
        <authorList>
            <person name="Kim S."/>
            <person name="Park J."/>
            <person name="Yeom S.-I."/>
            <person name="Kim Y.-M."/>
            <person name="Seo E."/>
            <person name="Kim K.-T."/>
            <person name="Kim M.-S."/>
            <person name="Lee J.M."/>
            <person name="Cheong K."/>
            <person name="Shin H.-S."/>
            <person name="Kim S.-B."/>
            <person name="Han K."/>
            <person name="Lee J."/>
            <person name="Park M."/>
            <person name="Lee H.-A."/>
            <person name="Lee H.-Y."/>
            <person name="Lee Y."/>
            <person name="Oh S."/>
            <person name="Lee J.H."/>
            <person name="Choi E."/>
            <person name="Choi E."/>
            <person name="Lee S.E."/>
            <person name="Jeon J."/>
            <person name="Kim H."/>
            <person name="Choi G."/>
            <person name="Song H."/>
            <person name="Lee J."/>
            <person name="Lee S.-C."/>
            <person name="Kwon J.-K."/>
            <person name="Lee H.-Y."/>
            <person name="Koo N."/>
            <person name="Hong Y."/>
            <person name="Kim R.W."/>
            <person name="Kang W.-H."/>
            <person name="Huh J.H."/>
            <person name="Kang B.-C."/>
            <person name="Yang T.-J."/>
            <person name="Lee Y.-H."/>
            <person name="Bennetzen J.L."/>
            <person name="Choi D."/>
        </authorList>
    </citation>
    <scope>NUCLEOTIDE SEQUENCE [LARGE SCALE GENOMIC DNA]</scope>
    <source>
        <strain evidence="4">cv. PBC81</strain>
    </source>
</reference>
<sequence>METILALLDSLSQDLARENVILENIHSDVVTMSERLDRIERRKNSRAFTPKTLPTKANPSSSPRNAISQATNYPQNRDQGERLNLYLGEATRIAGELATGVCSHCSDPISLAVLANLGIKEVRPVSWRGDPDVEVMVPFRYKLFFTELLSLVESGEILMTRIDNNVERILRVKFVTGLFEHSFTDRSLIDLAGCKAHKDISCEIVRKSLVLLKNGKDPKKPFLPLDKTAKKILVAGTHADDLGYQCRGWTATWIALSDKITVASVGFAALLVPHGAVLRVFLHLIIEEPAIQPGHWV</sequence>
<reference evidence="3 4" key="1">
    <citation type="journal article" date="2017" name="Genome Biol.">
        <title>New reference genome sequences of hot pepper reveal the massive evolution of plant disease-resistance genes by retroduplication.</title>
        <authorList>
            <person name="Kim S."/>
            <person name="Park J."/>
            <person name="Yeom S.I."/>
            <person name="Kim Y.M."/>
            <person name="Seo E."/>
            <person name="Kim K.T."/>
            <person name="Kim M.S."/>
            <person name="Lee J.M."/>
            <person name="Cheong K."/>
            <person name="Shin H.S."/>
            <person name="Kim S.B."/>
            <person name="Han K."/>
            <person name="Lee J."/>
            <person name="Park M."/>
            <person name="Lee H.A."/>
            <person name="Lee H.Y."/>
            <person name="Lee Y."/>
            <person name="Oh S."/>
            <person name="Lee J.H."/>
            <person name="Choi E."/>
            <person name="Choi E."/>
            <person name="Lee S.E."/>
            <person name="Jeon J."/>
            <person name="Kim H."/>
            <person name="Choi G."/>
            <person name="Song H."/>
            <person name="Lee J."/>
            <person name="Lee S.C."/>
            <person name="Kwon J.K."/>
            <person name="Lee H.Y."/>
            <person name="Koo N."/>
            <person name="Hong Y."/>
            <person name="Kim R.W."/>
            <person name="Kang W.H."/>
            <person name="Huh J.H."/>
            <person name="Kang B.C."/>
            <person name="Yang T.J."/>
            <person name="Lee Y.H."/>
            <person name="Bennetzen J.L."/>
            <person name="Choi D."/>
        </authorList>
    </citation>
    <scope>NUCLEOTIDE SEQUENCE [LARGE SCALE GENOMIC DNA]</scope>
    <source>
        <strain evidence="4">cv. PBC81</strain>
    </source>
</reference>
<dbReference type="SUPFAM" id="SSF52279">
    <property type="entry name" value="Beta-D-glucan exohydrolase, C-terminal domain"/>
    <property type="match status" value="1"/>
</dbReference>
<dbReference type="OrthoDB" id="1738644at2759"/>
<dbReference type="AlphaFoldDB" id="A0A2G2V6C2"/>
<evidence type="ECO:0000313" key="3">
    <source>
        <dbReference type="EMBL" id="PHT28536.1"/>
    </source>
</evidence>
<dbReference type="GO" id="GO:0009251">
    <property type="term" value="P:glucan catabolic process"/>
    <property type="evidence" value="ECO:0007669"/>
    <property type="project" value="TreeGrafter"/>
</dbReference>
<accession>A0A2G2V6C2</accession>
<dbReference type="InterPro" id="IPR036881">
    <property type="entry name" value="Glyco_hydro_3_C_sf"/>
</dbReference>
<comment type="caution">
    <text evidence="3">The sequence shown here is derived from an EMBL/GenBank/DDBJ whole genome shotgun (WGS) entry which is preliminary data.</text>
</comment>
<protein>
    <submittedName>
        <fullName evidence="3">Uncharacterized protein</fullName>
    </submittedName>
</protein>
<proteinExistence type="predicted"/>
<keyword evidence="4" id="KW-1185">Reference proteome</keyword>
<organism evidence="3 4">
    <name type="scientific">Capsicum baccatum</name>
    <name type="common">Peruvian pepper</name>
    <dbReference type="NCBI Taxonomy" id="33114"/>
    <lineage>
        <taxon>Eukaryota</taxon>
        <taxon>Viridiplantae</taxon>
        <taxon>Streptophyta</taxon>
        <taxon>Embryophyta</taxon>
        <taxon>Tracheophyta</taxon>
        <taxon>Spermatophyta</taxon>
        <taxon>Magnoliopsida</taxon>
        <taxon>eudicotyledons</taxon>
        <taxon>Gunneridae</taxon>
        <taxon>Pentapetalae</taxon>
        <taxon>asterids</taxon>
        <taxon>lamiids</taxon>
        <taxon>Solanales</taxon>
        <taxon>Solanaceae</taxon>
        <taxon>Solanoideae</taxon>
        <taxon>Capsiceae</taxon>
        <taxon>Capsicum</taxon>
    </lineage>
</organism>
<evidence type="ECO:0000256" key="2">
    <source>
        <dbReference type="SAM" id="MobiDB-lite"/>
    </source>
</evidence>
<dbReference type="Proteomes" id="UP000224567">
    <property type="component" value="Unassembled WGS sequence"/>
</dbReference>
<dbReference type="STRING" id="33114.A0A2G2V6C2"/>
<feature type="region of interest" description="Disordered" evidence="2">
    <location>
        <begin position="41"/>
        <end position="76"/>
    </location>
</feature>
<dbReference type="Gene3D" id="3.20.20.300">
    <property type="entry name" value="Glycoside hydrolase, family 3, N-terminal domain"/>
    <property type="match status" value="1"/>
</dbReference>
<feature type="compositionally biased region" description="Polar residues" evidence="2">
    <location>
        <begin position="55"/>
        <end position="76"/>
    </location>
</feature>
<dbReference type="PANTHER" id="PTHR30620:SF33">
    <property type="entry name" value="BETA-D-GLUCAN EXOHYDROLASE-LIKE PROTEIN-RELATED"/>
    <property type="match status" value="1"/>
</dbReference>